<organism evidence="1 2">
    <name type="scientific">Sphenostylis stenocarpa</name>
    <dbReference type="NCBI Taxonomy" id="92480"/>
    <lineage>
        <taxon>Eukaryota</taxon>
        <taxon>Viridiplantae</taxon>
        <taxon>Streptophyta</taxon>
        <taxon>Embryophyta</taxon>
        <taxon>Tracheophyta</taxon>
        <taxon>Spermatophyta</taxon>
        <taxon>Magnoliopsida</taxon>
        <taxon>eudicotyledons</taxon>
        <taxon>Gunneridae</taxon>
        <taxon>Pentapetalae</taxon>
        <taxon>rosids</taxon>
        <taxon>fabids</taxon>
        <taxon>Fabales</taxon>
        <taxon>Fabaceae</taxon>
        <taxon>Papilionoideae</taxon>
        <taxon>50 kb inversion clade</taxon>
        <taxon>NPAAA clade</taxon>
        <taxon>indigoferoid/millettioid clade</taxon>
        <taxon>Phaseoleae</taxon>
        <taxon>Sphenostylis</taxon>
    </lineage>
</organism>
<dbReference type="EMBL" id="OY731406">
    <property type="protein sequence ID" value="CAJ1973797.1"/>
    <property type="molecule type" value="Genomic_DNA"/>
</dbReference>
<keyword evidence="2" id="KW-1185">Reference proteome</keyword>
<accession>A0AA86SVY4</accession>
<dbReference type="Proteomes" id="UP001189624">
    <property type="component" value="Chromosome 9"/>
</dbReference>
<reference evidence="1" key="1">
    <citation type="submission" date="2023-10" db="EMBL/GenBank/DDBJ databases">
        <authorList>
            <person name="Domelevo Entfellner J.-B."/>
        </authorList>
    </citation>
    <scope>NUCLEOTIDE SEQUENCE</scope>
</reference>
<name>A0AA86SVY4_9FABA</name>
<dbReference type="Gramene" id="rna-AYBTSS11_LOCUS25863">
    <property type="protein sequence ID" value="CAJ1973797.1"/>
    <property type="gene ID" value="gene-AYBTSS11_LOCUS25863"/>
</dbReference>
<sequence length="85" mass="9772">MVATFVFVSCRNPCSRRVRQVAEHNSSYSLATVIRTREIRTNSVIKIIERSRCVSPIRIPPSLLDYLNSSINSLRRLVAELLERI</sequence>
<evidence type="ECO:0000313" key="1">
    <source>
        <dbReference type="EMBL" id="CAJ1973797.1"/>
    </source>
</evidence>
<evidence type="ECO:0000313" key="2">
    <source>
        <dbReference type="Proteomes" id="UP001189624"/>
    </source>
</evidence>
<proteinExistence type="predicted"/>
<dbReference type="AlphaFoldDB" id="A0AA86SVY4"/>
<gene>
    <name evidence="1" type="ORF">AYBTSS11_LOCUS25863</name>
</gene>
<protein>
    <submittedName>
        <fullName evidence="1">Uncharacterized protein</fullName>
    </submittedName>
</protein>